<evidence type="ECO:0000259" key="2">
    <source>
        <dbReference type="Pfam" id="PF01108"/>
    </source>
</evidence>
<keyword evidence="1" id="KW-0732">Signal</keyword>
<protein>
    <submittedName>
        <fullName evidence="3">(spotted green pufferfish) hypothetical protein</fullName>
    </submittedName>
</protein>
<dbReference type="InterPro" id="IPR003961">
    <property type="entry name" value="FN3_dom"/>
</dbReference>
<reference evidence="3" key="2">
    <citation type="submission" date="2004-02" db="EMBL/GenBank/DDBJ databases">
        <authorList>
            <consortium name="Genoscope"/>
            <consortium name="Whitehead Institute Centre for Genome Research"/>
        </authorList>
    </citation>
    <scope>NUCLEOTIDE SEQUENCE</scope>
</reference>
<feature type="domain" description="Fibronectin type-III" evidence="2">
    <location>
        <begin position="7"/>
        <end position="54"/>
    </location>
</feature>
<dbReference type="EMBL" id="CAAE01010686">
    <property type="protein sequence ID" value="CAF93326.1"/>
    <property type="molecule type" value="Genomic_DNA"/>
</dbReference>
<name>Q4T1A6_TETNG</name>
<dbReference type="Pfam" id="PF01108">
    <property type="entry name" value="Tissue_fac"/>
    <property type="match status" value="1"/>
</dbReference>
<feature type="chain" id="PRO_5004244540" evidence="1">
    <location>
        <begin position="17"/>
        <end position="70"/>
    </location>
</feature>
<dbReference type="KEGG" id="tng:GSTEN00008921G001"/>
<reference evidence="3" key="1">
    <citation type="journal article" date="2004" name="Nature">
        <title>Genome duplication in the teleost fish Tetraodon nigroviridis reveals the early vertebrate proto-karyotype.</title>
        <authorList>
            <person name="Jaillon O."/>
            <person name="Aury J.-M."/>
            <person name="Brunet F."/>
            <person name="Petit J.-L."/>
            <person name="Stange-Thomann N."/>
            <person name="Mauceli E."/>
            <person name="Bouneau L."/>
            <person name="Fischer C."/>
            <person name="Ozouf-Costaz C."/>
            <person name="Bernot A."/>
            <person name="Nicaud S."/>
            <person name="Jaffe D."/>
            <person name="Fisher S."/>
            <person name="Lutfalla G."/>
            <person name="Dossat C."/>
            <person name="Segurens B."/>
            <person name="Dasilva C."/>
            <person name="Salanoubat M."/>
            <person name="Levy M."/>
            <person name="Boudet N."/>
            <person name="Castellano S."/>
            <person name="Anthouard V."/>
            <person name="Jubin C."/>
            <person name="Castelli V."/>
            <person name="Katinka M."/>
            <person name="Vacherie B."/>
            <person name="Biemont C."/>
            <person name="Skalli Z."/>
            <person name="Cattolico L."/>
            <person name="Poulain J."/>
            <person name="De Berardinis V."/>
            <person name="Cruaud C."/>
            <person name="Duprat S."/>
            <person name="Brottier P."/>
            <person name="Coutanceau J.-P."/>
            <person name="Gouzy J."/>
            <person name="Parra G."/>
            <person name="Lardier G."/>
            <person name="Chapple C."/>
            <person name="McKernan K.J."/>
            <person name="McEwan P."/>
            <person name="Bosak S."/>
            <person name="Kellis M."/>
            <person name="Volff J.-N."/>
            <person name="Guigo R."/>
            <person name="Zody M.C."/>
            <person name="Mesirov J."/>
            <person name="Lindblad-Toh K."/>
            <person name="Birren B."/>
            <person name="Nusbaum C."/>
            <person name="Kahn D."/>
            <person name="Robinson-Rechavi M."/>
            <person name="Laudet V."/>
            <person name="Schachter V."/>
            <person name="Quetier F."/>
            <person name="Saurin W."/>
            <person name="Scarpelli C."/>
            <person name="Wincker P."/>
            <person name="Lander E.S."/>
            <person name="Weissenbach J."/>
            <person name="Roest Crollius H."/>
        </authorList>
    </citation>
    <scope>NUCLEOTIDE SEQUENCE [LARGE SCALE GENOMIC DNA]</scope>
</reference>
<accession>Q4T1A6</accession>
<gene>
    <name evidence="3" type="ORF">GSTENG00008921001</name>
</gene>
<comment type="caution">
    <text evidence="3">The sequence shown here is derived from an EMBL/GenBank/DDBJ whole genome shotgun (WGS) entry which is preliminary data.</text>
</comment>
<organism evidence="3">
    <name type="scientific">Tetraodon nigroviridis</name>
    <name type="common">Spotted green pufferfish</name>
    <name type="synonym">Chelonodon nigroviridis</name>
    <dbReference type="NCBI Taxonomy" id="99883"/>
    <lineage>
        <taxon>Eukaryota</taxon>
        <taxon>Metazoa</taxon>
        <taxon>Chordata</taxon>
        <taxon>Craniata</taxon>
        <taxon>Vertebrata</taxon>
        <taxon>Euteleostomi</taxon>
        <taxon>Actinopterygii</taxon>
        <taxon>Neopterygii</taxon>
        <taxon>Teleostei</taxon>
        <taxon>Neoteleostei</taxon>
        <taxon>Acanthomorphata</taxon>
        <taxon>Eupercaria</taxon>
        <taxon>Tetraodontiformes</taxon>
        <taxon>Tetradontoidea</taxon>
        <taxon>Tetraodontidae</taxon>
        <taxon>Tetraodon</taxon>
    </lineage>
</organism>
<evidence type="ECO:0000256" key="1">
    <source>
        <dbReference type="SAM" id="SignalP"/>
    </source>
</evidence>
<proteinExistence type="predicted"/>
<sequence length="70" mass="7742">MVTLLRTLVWLPLALTAPTQLPAPDALTLTSTEFVHVIRWEPGPGMTPAPTWTLCPAEEEEESGYMPRLP</sequence>
<feature type="signal peptide" evidence="1">
    <location>
        <begin position="1"/>
        <end position="16"/>
    </location>
</feature>
<dbReference type="AlphaFoldDB" id="Q4T1A6"/>
<evidence type="ECO:0000313" key="3">
    <source>
        <dbReference type="EMBL" id="CAF93326.1"/>
    </source>
</evidence>